<dbReference type="InterPro" id="IPR002751">
    <property type="entry name" value="CbiM/NikMN"/>
</dbReference>
<evidence type="ECO:0000256" key="3">
    <source>
        <dbReference type="ARBA" id="ARBA00022475"/>
    </source>
</evidence>
<accession>A0A9E7R1H2</accession>
<proteinExistence type="predicted"/>
<dbReference type="GO" id="GO:0005886">
    <property type="term" value="C:plasma membrane"/>
    <property type="evidence" value="ECO:0007669"/>
    <property type="project" value="UniProtKB-SubCell"/>
</dbReference>
<evidence type="ECO:0000256" key="7">
    <source>
        <dbReference type="SAM" id="Phobius"/>
    </source>
</evidence>
<keyword evidence="2" id="KW-0813">Transport</keyword>
<dbReference type="KEGG" id="ssai:N0B31_16725"/>
<keyword evidence="9" id="KW-1185">Reference proteome</keyword>
<keyword evidence="3" id="KW-1003">Cell membrane</keyword>
<dbReference type="AlphaFoldDB" id="A0A9E7R1H2"/>
<gene>
    <name evidence="8" type="ORF">N0B31_16725</name>
</gene>
<dbReference type="Pfam" id="PF01891">
    <property type="entry name" value="CbiM"/>
    <property type="match status" value="1"/>
</dbReference>
<keyword evidence="4 7" id="KW-0812">Transmembrane</keyword>
<evidence type="ECO:0000256" key="1">
    <source>
        <dbReference type="ARBA" id="ARBA00004651"/>
    </source>
</evidence>
<name>A0A9E7R1H2_9EURY</name>
<keyword evidence="6 7" id="KW-0472">Membrane</keyword>
<evidence type="ECO:0000256" key="6">
    <source>
        <dbReference type="ARBA" id="ARBA00023136"/>
    </source>
</evidence>
<dbReference type="GO" id="GO:0000041">
    <property type="term" value="P:transition metal ion transport"/>
    <property type="evidence" value="ECO:0007669"/>
    <property type="project" value="InterPro"/>
</dbReference>
<feature type="transmembrane region" description="Helical" evidence="7">
    <location>
        <begin position="72"/>
        <end position="98"/>
    </location>
</feature>
<feature type="transmembrane region" description="Helical" evidence="7">
    <location>
        <begin position="40"/>
        <end position="60"/>
    </location>
</feature>
<dbReference type="PANTHER" id="PTHR34229:SF1">
    <property type="entry name" value="METAL TRANSPORT PROTEIN HI_1621-RELATED"/>
    <property type="match status" value="1"/>
</dbReference>
<feature type="transmembrane region" description="Helical" evidence="7">
    <location>
        <begin position="134"/>
        <end position="154"/>
    </location>
</feature>
<organism evidence="8 9">
    <name type="scientific">Salinirubellus salinus</name>
    <dbReference type="NCBI Taxonomy" id="1364945"/>
    <lineage>
        <taxon>Archaea</taxon>
        <taxon>Methanobacteriati</taxon>
        <taxon>Methanobacteriota</taxon>
        <taxon>Stenosarchaea group</taxon>
        <taxon>Halobacteria</taxon>
        <taxon>Halobacteriales</taxon>
        <taxon>Natronomonadaceae</taxon>
        <taxon>Salinirubellus</taxon>
    </lineage>
</organism>
<dbReference type="Proteomes" id="UP001057580">
    <property type="component" value="Chromosome"/>
</dbReference>
<evidence type="ECO:0000256" key="2">
    <source>
        <dbReference type="ARBA" id="ARBA00022448"/>
    </source>
</evidence>
<dbReference type="EMBL" id="CP104003">
    <property type="protein sequence ID" value="UWM53767.1"/>
    <property type="molecule type" value="Genomic_DNA"/>
</dbReference>
<evidence type="ECO:0000256" key="5">
    <source>
        <dbReference type="ARBA" id="ARBA00022989"/>
    </source>
</evidence>
<dbReference type="PANTHER" id="PTHR34229">
    <property type="entry name" value="METAL TRANSPORT PROTEIN HI_1621-RELATED"/>
    <property type="match status" value="1"/>
</dbReference>
<feature type="transmembrane region" description="Helical" evidence="7">
    <location>
        <begin position="6"/>
        <end position="28"/>
    </location>
</feature>
<evidence type="ECO:0000256" key="4">
    <source>
        <dbReference type="ARBA" id="ARBA00022692"/>
    </source>
</evidence>
<sequence length="212" mass="21737">MHTPDGFLHPWMAGAFILLTGAVLAVATMRVRDSLTEYRIQLFAVVAAAVFAAQMLNWPIPGGTSAHFVGGAFAAIVLGPHLGALAVALVVAVQALVFGDGGALALGANIWNMAIVQAYVGYAVYTTLADRNELLAIVSSGWIGITVAAASAGLQLGVSPGFTGEFIAVVAIMTGGHFILGIGEGVLTLAGVWLLDRAGVESEQLQPEGIRA</sequence>
<dbReference type="GeneID" id="74944101"/>
<protein>
    <submittedName>
        <fullName evidence="8">Energy-coupling factor ABC transporter permease</fullName>
    </submittedName>
</protein>
<dbReference type="Gene3D" id="1.10.1760.20">
    <property type="match status" value="1"/>
</dbReference>
<feature type="transmembrane region" description="Helical" evidence="7">
    <location>
        <begin position="110"/>
        <end position="128"/>
    </location>
</feature>
<evidence type="ECO:0000313" key="9">
    <source>
        <dbReference type="Proteomes" id="UP001057580"/>
    </source>
</evidence>
<keyword evidence="5 7" id="KW-1133">Transmembrane helix</keyword>
<dbReference type="RefSeq" id="WP_260592761.1">
    <property type="nucleotide sequence ID" value="NZ_CP104003.1"/>
</dbReference>
<reference evidence="8" key="1">
    <citation type="submission" date="2022-09" db="EMBL/GenBank/DDBJ databases">
        <title>Diverse halophilic archaea isolated from saline environments.</title>
        <authorList>
            <person name="Cui H.-L."/>
        </authorList>
    </citation>
    <scope>NUCLEOTIDE SEQUENCE</scope>
    <source>
        <strain evidence="8">ZS-35-S2</strain>
    </source>
</reference>
<feature type="transmembrane region" description="Helical" evidence="7">
    <location>
        <begin position="166"/>
        <end position="195"/>
    </location>
</feature>
<evidence type="ECO:0000313" key="8">
    <source>
        <dbReference type="EMBL" id="UWM53767.1"/>
    </source>
</evidence>
<comment type="subcellular location">
    <subcellularLocation>
        <location evidence="1">Cell membrane</location>
        <topology evidence="1">Multi-pass membrane protein</topology>
    </subcellularLocation>
</comment>